<name>A0A179HPF1_PURLI</name>
<keyword evidence="3" id="KW-0812">Transmembrane</keyword>
<dbReference type="EMBL" id="LSBI01000003">
    <property type="protein sequence ID" value="OAQ91349.1"/>
    <property type="molecule type" value="Genomic_DNA"/>
</dbReference>
<dbReference type="InterPro" id="IPR036770">
    <property type="entry name" value="Ankyrin_rpt-contain_sf"/>
</dbReference>
<dbReference type="PANTHER" id="PTHR24180">
    <property type="entry name" value="CYCLIN-DEPENDENT KINASE INHIBITOR 2C-RELATED"/>
    <property type="match status" value="1"/>
</dbReference>
<dbReference type="InterPro" id="IPR051637">
    <property type="entry name" value="Ank_repeat_dom-contain_49"/>
</dbReference>
<dbReference type="PANTHER" id="PTHR24180:SF45">
    <property type="entry name" value="POLY [ADP-RIBOSE] POLYMERASE TANKYRASE"/>
    <property type="match status" value="1"/>
</dbReference>
<organism evidence="4 5">
    <name type="scientific">Purpureocillium lilacinum</name>
    <name type="common">Paecilomyces lilacinus</name>
    <dbReference type="NCBI Taxonomy" id="33203"/>
    <lineage>
        <taxon>Eukaryota</taxon>
        <taxon>Fungi</taxon>
        <taxon>Dikarya</taxon>
        <taxon>Ascomycota</taxon>
        <taxon>Pezizomycotina</taxon>
        <taxon>Sordariomycetes</taxon>
        <taxon>Hypocreomycetidae</taxon>
        <taxon>Hypocreales</taxon>
        <taxon>Ophiocordycipitaceae</taxon>
        <taxon>Purpureocillium</taxon>
    </lineage>
</organism>
<keyword evidence="3" id="KW-1133">Transmembrane helix</keyword>
<evidence type="ECO:0000256" key="3">
    <source>
        <dbReference type="SAM" id="Phobius"/>
    </source>
</evidence>
<evidence type="ECO:0000313" key="4">
    <source>
        <dbReference type="EMBL" id="OAQ91349.1"/>
    </source>
</evidence>
<dbReference type="SUPFAM" id="SSF48403">
    <property type="entry name" value="Ankyrin repeat"/>
    <property type="match status" value="1"/>
</dbReference>
<feature type="transmembrane region" description="Helical" evidence="3">
    <location>
        <begin position="659"/>
        <end position="677"/>
    </location>
</feature>
<keyword evidence="3" id="KW-0472">Membrane</keyword>
<proteinExistence type="predicted"/>
<sequence length="699" mass="77052">MDESGHYPWVSGPSPPSDYDWEGPDSLVLKYGDDPFVKAARDPRAAQKLLADGVSVSPEGVFAAVESGHIDTLEVLFEEGISPNIRSSAASSPDAGVRIGWDTRDVTISFRDVHFYNEWQEWFPLQIIARTNELSLSQEGLERQYNMMRFLLRQGANPYALYREVLWRSDPYPFPGESHDEQVDPPFEDNYSETLPIPGRVYGTRSVIHSLFEDGGQVLPFFDEDFALALECRDPQGRTILHSACRSALGADALLGVSLKDIEPNRHDRKVFATEDETSLFHALRLRNADLLAVDNNGKNILHQLLDANRPWSFSNRPPSMRDALCYVLANLPQLINKPDRHGTYPLHSAFQLWRRHPYFSDAGDEVGLESIIEQLLAAGANPLARDGRGNTALHYLAVNGLAEQLHGEATRRTFRRFVDLSVDINARNIAGRTAIELFLDDDGSTAVFRATAYLSESLVYWSLQEDKSNSFYADLLSSTGIPKTKMKFGDYYRYQSCSPGAEPEDSCHAFGIDYGTPIPDGFGAGDVADPQKVAAKALDNSQSLVEQVSSVLLQLKLRCFGGDSFELVDSISLPILMIVQAVESMSHVETVAGEIEEAKRKTIILAFLGAILLFVPIAGQVLGALTELADLAIILTILGAVGNAALDVYTIVDDPDNAPLAIFSLVLEPLALADLAKIRTVSKRMGMIKKVTGTCSRK</sequence>
<dbReference type="InterPro" id="IPR002110">
    <property type="entry name" value="Ankyrin_rpt"/>
</dbReference>
<accession>A0A179HPF1</accession>
<reference evidence="4 5" key="1">
    <citation type="submission" date="2016-02" db="EMBL/GenBank/DDBJ databases">
        <title>Biosynthesis of antibiotic leucinostatins and their inhibition on Phytophthora in bio-control Purpureocillium lilacinum.</title>
        <authorList>
            <person name="Wang G."/>
            <person name="Liu Z."/>
            <person name="Lin R."/>
            <person name="Li E."/>
            <person name="Mao Z."/>
            <person name="Ling J."/>
            <person name="Yin W."/>
            <person name="Xie B."/>
        </authorList>
    </citation>
    <scope>NUCLEOTIDE SEQUENCE [LARGE SCALE GENOMIC DNA]</scope>
    <source>
        <strain evidence="4">PLFJ-1</strain>
    </source>
</reference>
<keyword evidence="2" id="KW-0040">ANK repeat</keyword>
<evidence type="ECO:0000256" key="2">
    <source>
        <dbReference type="ARBA" id="ARBA00023043"/>
    </source>
</evidence>
<keyword evidence="1" id="KW-0677">Repeat</keyword>
<evidence type="ECO:0000313" key="5">
    <source>
        <dbReference type="Proteomes" id="UP000078340"/>
    </source>
</evidence>
<feature type="transmembrane region" description="Helical" evidence="3">
    <location>
        <begin position="633"/>
        <end position="653"/>
    </location>
</feature>
<evidence type="ECO:0000256" key="1">
    <source>
        <dbReference type="ARBA" id="ARBA00022737"/>
    </source>
</evidence>
<dbReference type="AlphaFoldDB" id="A0A179HPF1"/>
<dbReference type="SMART" id="SM00248">
    <property type="entry name" value="ANK"/>
    <property type="match status" value="5"/>
</dbReference>
<protein>
    <submittedName>
        <fullName evidence="4">Killer toxin alpha/beta</fullName>
    </submittedName>
</protein>
<gene>
    <name evidence="4" type="ORF">VFPFJ_03089</name>
</gene>
<comment type="caution">
    <text evidence="4">The sequence shown here is derived from an EMBL/GenBank/DDBJ whole genome shotgun (WGS) entry which is preliminary data.</text>
</comment>
<feature type="transmembrane region" description="Helical" evidence="3">
    <location>
        <begin position="604"/>
        <end position="626"/>
    </location>
</feature>
<dbReference type="Gene3D" id="1.25.40.20">
    <property type="entry name" value="Ankyrin repeat-containing domain"/>
    <property type="match status" value="2"/>
</dbReference>
<dbReference type="Proteomes" id="UP000078340">
    <property type="component" value="Unassembled WGS sequence"/>
</dbReference>